<accession>A0ABQ5FQG9</accession>
<feature type="region of interest" description="Disordered" evidence="1">
    <location>
        <begin position="179"/>
        <end position="203"/>
    </location>
</feature>
<evidence type="ECO:0000313" key="3">
    <source>
        <dbReference type="EMBL" id="GJT65593.1"/>
    </source>
</evidence>
<evidence type="ECO:0000259" key="2">
    <source>
        <dbReference type="Pfam" id="PF00078"/>
    </source>
</evidence>
<evidence type="ECO:0000313" key="4">
    <source>
        <dbReference type="Proteomes" id="UP001151760"/>
    </source>
</evidence>
<dbReference type="InterPro" id="IPR000477">
    <property type="entry name" value="RT_dom"/>
</dbReference>
<feature type="compositionally biased region" description="Basic and acidic residues" evidence="1">
    <location>
        <begin position="143"/>
        <end position="152"/>
    </location>
</feature>
<dbReference type="Pfam" id="PF00078">
    <property type="entry name" value="RVT_1"/>
    <property type="match status" value="1"/>
</dbReference>
<dbReference type="GO" id="GO:0003964">
    <property type="term" value="F:RNA-directed DNA polymerase activity"/>
    <property type="evidence" value="ECO:0007669"/>
    <property type="project" value="UniProtKB-KW"/>
</dbReference>
<proteinExistence type="predicted"/>
<feature type="domain" description="Reverse transcriptase" evidence="2">
    <location>
        <begin position="650"/>
        <end position="777"/>
    </location>
</feature>
<comment type="caution">
    <text evidence="3">The sequence shown here is derived from an EMBL/GenBank/DDBJ whole genome shotgun (WGS) entry which is preliminary data.</text>
</comment>
<dbReference type="EMBL" id="BQNB010017643">
    <property type="protein sequence ID" value="GJT65593.1"/>
    <property type="molecule type" value="Genomic_DNA"/>
</dbReference>
<feature type="compositionally biased region" description="Acidic residues" evidence="1">
    <location>
        <begin position="97"/>
        <end position="111"/>
    </location>
</feature>
<dbReference type="InterPro" id="IPR043502">
    <property type="entry name" value="DNA/RNA_pol_sf"/>
</dbReference>
<dbReference type="Proteomes" id="UP001151760">
    <property type="component" value="Unassembled WGS sequence"/>
</dbReference>
<evidence type="ECO:0000256" key="1">
    <source>
        <dbReference type="SAM" id="MobiDB-lite"/>
    </source>
</evidence>
<feature type="region of interest" description="Disordered" evidence="1">
    <location>
        <begin position="97"/>
        <end position="156"/>
    </location>
</feature>
<keyword evidence="4" id="KW-1185">Reference proteome</keyword>
<dbReference type="PANTHER" id="PTHR33116">
    <property type="entry name" value="REVERSE TRANSCRIPTASE ZINC-BINDING DOMAIN-CONTAINING PROTEIN-RELATED-RELATED"/>
    <property type="match status" value="1"/>
</dbReference>
<keyword evidence="3" id="KW-0808">Transferase</keyword>
<dbReference type="PANTHER" id="PTHR33116:SF78">
    <property type="entry name" value="OS12G0587133 PROTEIN"/>
    <property type="match status" value="1"/>
</dbReference>
<protein>
    <submittedName>
        <fullName evidence="3">RNA-directed DNA polymerase, eukaryota</fullName>
    </submittedName>
</protein>
<sequence length="964" mass="110253">MVFDQVRKANGNFDRHPSYVGVVKQKMMFQQTRDDENKPSIVLDDSCVLQCDYSLSLTGKVLDFGSLSNLKMIIVNGKVFWIRAKEVCGWVPDFLEDEEEGDESDEDTFDDEFGKDNSKVNMNFNSEGESDKEEVQETIFSSHKVESKGRDDINDDDDVLISDDPFKIYDLLEKQKLQEEKSNKGMSSSKEEDKESRCSGHFRRVEGPKTGGSILQLLDDVVKVGQTMGYKMDGCVSNIEEIIKSRGENDPSVGNSGGILCVWDPRMFRKQNSTVSDYFVAIQGVWIPNAKKCLIISVYAPQEVSEKKMLWSYLNHVIDNWSGETIIMGDFNEVRRIGGSSVRGCAFTWCHKSGNKMSKLDRFLISEGLMGMCPNISAITLDRYLSDHRPILLREVCHDYGPIPFRVFHYWFEWEGFDELVKDTWSKSTITDNNAISKFMKKLKFLKEQIRLFVRAKKESACMQRLNLKGMLTEIDLLIDEKKVDQVLLNKRSQVMNSLHDFGKLESMEIAQKAKIKWSIEGDENSKYFHGILNKKRNQTAIRGILAEGVWIDDPNSVKNEFLSHFKERFDRPCSSRLILDMTYPNRLNLDQIDDLERNVTKEEIKRAVWDCGTDKSPGPDGFTFGFYRRYWDIMEKDVVDAVSFFFTEEKFGFGSKWRGWIHNCLHSSKGSILVNGSPTDEFHFRRGLKQGDPLSPFLFILVMESLHLSFQNVVDEGLFKGVSVGSSLQLSHLFYADDVIFMGQWSESNIITIVHALDCFHKASGLRMNLQKSKLLGIAVEDEKVSRAAMKMGCCTLKTLFYRGYKSGGMMTRIKSWDEIVAKLHSRLSKWKLKTFSIGGRLTLLKSVLGSTPIYYMNSLWTRFIKALYGNSGSIETPSKVAYSSTWLNIVIEFSMLKNQVYALESDKKITVADKMNHNVLGFSLRRAPRDGVEMEQFRDMIAILEGVELPAMHDTDLVIVAR</sequence>
<keyword evidence="3" id="KW-0695">RNA-directed DNA polymerase</keyword>
<reference evidence="3" key="2">
    <citation type="submission" date="2022-01" db="EMBL/GenBank/DDBJ databases">
        <authorList>
            <person name="Yamashiro T."/>
            <person name="Shiraishi A."/>
            <person name="Satake H."/>
            <person name="Nakayama K."/>
        </authorList>
    </citation>
    <scope>NUCLEOTIDE SEQUENCE</scope>
</reference>
<gene>
    <name evidence="3" type="ORF">Tco_1017073</name>
</gene>
<dbReference type="SUPFAM" id="SSF56672">
    <property type="entry name" value="DNA/RNA polymerases"/>
    <property type="match status" value="1"/>
</dbReference>
<keyword evidence="3" id="KW-0548">Nucleotidyltransferase</keyword>
<name>A0ABQ5FQG9_9ASTR</name>
<reference evidence="3" key="1">
    <citation type="journal article" date="2022" name="Int. J. Mol. Sci.">
        <title>Draft Genome of Tanacetum Coccineum: Genomic Comparison of Closely Related Tanacetum-Family Plants.</title>
        <authorList>
            <person name="Yamashiro T."/>
            <person name="Shiraishi A."/>
            <person name="Nakayama K."/>
            <person name="Satake H."/>
        </authorList>
    </citation>
    <scope>NUCLEOTIDE SEQUENCE</scope>
</reference>
<organism evidence="3 4">
    <name type="scientific">Tanacetum coccineum</name>
    <dbReference type="NCBI Taxonomy" id="301880"/>
    <lineage>
        <taxon>Eukaryota</taxon>
        <taxon>Viridiplantae</taxon>
        <taxon>Streptophyta</taxon>
        <taxon>Embryophyta</taxon>
        <taxon>Tracheophyta</taxon>
        <taxon>Spermatophyta</taxon>
        <taxon>Magnoliopsida</taxon>
        <taxon>eudicotyledons</taxon>
        <taxon>Gunneridae</taxon>
        <taxon>Pentapetalae</taxon>
        <taxon>asterids</taxon>
        <taxon>campanulids</taxon>
        <taxon>Asterales</taxon>
        <taxon>Asteraceae</taxon>
        <taxon>Asteroideae</taxon>
        <taxon>Anthemideae</taxon>
        <taxon>Anthemidinae</taxon>
        <taxon>Tanacetum</taxon>
    </lineage>
</organism>
<dbReference type="InterPro" id="IPR036691">
    <property type="entry name" value="Endo/exonu/phosph_ase_sf"/>
</dbReference>
<dbReference type="Gene3D" id="3.60.10.10">
    <property type="entry name" value="Endonuclease/exonuclease/phosphatase"/>
    <property type="match status" value="1"/>
</dbReference>
<dbReference type="SUPFAM" id="SSF56219">
    <property type="entry name" value="DNase I-like"/>
    <property type="match status" value="1"/>
</dbReference>